<dbReference type="InParanoid" id="E3NVV0"/>
<name>E3NVV0_CAERE</name>
<evidence type="ECO:0000313" key="4">
    <source>
        <dbReference type="Proteomes" id="UP000008281"/>
    </source>
</evidence>
<accession>E3NVV0</accession>
<dbReference type="HOGENOM" id="CLU_1779180_0_0_1"/>
<feature type="chain" id="PRO_5003179165" evidence="2">
    <location>
        <begin position="23"/>
        <end position="146"/>
    </location>
</feature>
<organism evidence="4">
    <name type="scientific">Caenorhabditis remanei</name>
    <name type="common">Caenorhabditis vulgaris</name>
    <dbReference type="NCBI Taxonomy" id="31234"/>
    <lineage>
        <taxon>Eukaryota</taxon>
        <taxon>Metazoa</taxon>
        <taxon>Ecdysozoa</taxon>
        <taxon>Nematoda</taxon>
        <taxon>Chromadorea</taxon>
        <taxon>Rhabditida</taxon>
        <taxon>Rhabditina</taxon>
        <taxon>Rhabditomorpha</taxon>
        <taxon>Rhabditoidea</taxon>
        <taxon>Rhabditidae</taxon>
        <taxon>Peloderinae</taxon>
        <taxon>Caenorhabditis</taxon>
    </lineage>
</organism>
<proteinExistence type="predicted"/>
<dbReference type="AlphaFoldDB" id="E3NVV0"/>
<feature type="signal peptide" evidence="2">
    <location>
        <begin position="1"/>
        <end position="22"/>
    </location>
</feature>
<protein>
    <submittedName>
        <fullName evidence="3">Uncharacterized protein</fullName>
    </submittedName>
</protein>
<dbReference type="Proteomes" id="UP000008281">
    <property type="component" value="Unassembled WGS sequence"/>
</dbReference>
<keyword evidence="2" id="KW-0732">Signal</keyword>
<evidence type="ECO:0000313" key="3">
    <source>
        <dbReference type="EMBL" id="EFO99342.1"/>
    </source>
</evidence>
<gene>
    <name evidence="3" type="ORF">CRE_23288</name>
</gene>
<dbReference type="EMBL" id="DS271154">
    <property type="protein sequence ID" value="EFO99342.1"/>
    <property type="molecule type" value="Genomic_DNA"/>
</dbReference>
<keyword evidence="4" id="KW-1185">Reference proteome</keyword>
<feature type="region of interest" description="Disordered" evidence="1">
    <location>
        <begin position="26"/>
        <end position="64"/>
    </location>
</feature>
<evidence type="ECO:0000256" key="1">
    <source>
        <dbReference type="SAM" id="MobiDB-lite"/>
    </source>
</evidence>
<feature type="compositionally biased region" description="Low complexity" evidence="1">
    <location>
        <begin position="53"/>
        <end position="64"/>
    </location>
</feature>
<reference evidence="3" key="1">
    <citation type="submission" date="2007-07" db="EMBL/GenBank/DDBJ databases">
        <title>PCAP assembly of the Caenorhabditis remanei genome.</title>
        <authorList>
            <consortium name="The Caenorhabditis remanei Sequencing Consortium"/>
            <person name="Wilson R.K."/>
        </authorList>
    </citation>
    <scope>NUCLEOTIDE SEQUENCE [LARGE SCALE GENOMIC DNA]</scope>
    <source>
        <strain evidence="3">PB4641</strain>
    </source>
</reference>
<sequence>MKVTWLFFFLLLLLLLFDDTLARGGGGRGGRGRGRGHSGSRGNGGSRGKASMRSGIRGSSSYSGGVRSGAYGYKTWVFFRSESLKIGLKSIFRDSSEPKSFKTAKLQKDSVLQRHSHGCSTLQQQNFPKSSILENFNSGTIRNKMV</sequence>
<evidence type="ECO:0000256" key="2">
    <source>
        <dbReference type="SAM" id="SignalP"/>
    </source>
</evidence>